<protein>
    <submittedName>
        <fullName evidence="3">Peptidoglycan-binding protein</fullName>
    </submittedName>
</protein>
<dbReference type="OrthoDB" id="3828307at2"/>
<feature type="domain" description="Peptidoglycan binding-like" evidence="2">
    <location>
        <begin position="95"/>
        <end position="148"/>
    </location>
</feature>
<evidence type="ECO:0000256" key="1">
    <source>
        <dbReference type="SAM" id="MobiDB-lite"/>
    </source>
</evidence>
<evidence type="ECO:0000313" key="3">
    <source>
        <dbReference type="EMBL" id="TNC51400.1"/>
    </source>
</evidence>
<dbReference type="InterPro" id="IPR036365">
    <property type="entry name" value="PGBD-like_sf"/>
</dbReference>
<gene>
    <name evidence="3" type="ORF">FHE65_01730</name>
</gene>
<dbReference type="InterPro" id="IPR002477">
    <property type="entry name" value="Peptidoglycan-bd-like"/>
</dbReference>
<feature type="compositionally biased region" description="Basic residues" evidence="1">
    <location>
        <begin position="7"/>
        <end position="16"/>
    </location>
</feature>
<dbReference type="AlphaFoldDB" id="A0A5C4N529"/>
<comment type="caution">
    <text evidence="3">The sequence shown here is derived from an EMBL/GenBank/DDBJ whole genome shotgun (WGS) entry which is preliminary data.</text>
</comment>
<dbReference type="EMBL" id="VDFR01000008">
    <property type="protein sequence ID" value="TNC51400.1"/>
    <property type="molecule type" value="Genomic_DNA"/>
</dbReference>
<dbReference type="SUPFAM" id="SSF47090">
    <property type="entry name" value="PGBD-like"/>
    <property type="match status" value="1"/>
</dbReference>
<dbReference type="InterPro" id="IPR036366">
    <property type="entry name" value="PGBDSf"/>
</dbReference>
<evidence type="ECO:0000313" key="4">
    <source>
        <dbReference type="Proteomes" id="UP000306740"/>
    </source>
</evidence>
<dbReference type="Proteomes" id="UP000306740">
    <property type="component" value="Unassembled WGS sequence"/>
</dbReference>
<proteinExistence type="predicted"/>
<name>A0A5C4N529_9ACTN</name>
<organism evidence="3 4">
    <name type="scientific">Mumia zhuanghuii</name>
    <dbReference type="NCBI Taxonomy" id="2585211"/>
    <lineage>
        <taxon>Bacteria</taxon>
        <taxon>Bacillati</taxon>
        <taxon>Actinomycetota</taxon>
        <taxon>Actinomycetes</taxon>
        <taxon>Propionibacteriales</taxon>
        <taxon>Nocardioidaceae</taxon>
        <taxon>Mumia</taxon>
    </lineage>
</organism>
<sequence>MEVVGAHRQHGGHRRPPVREDSRTMRNRTRLLTTAASAAMLITTLGGVSLSPAHAATPTCTEAVRKFASSGDRMFIPVQYSTLSDHCVMRRGNKNNAVRYLQEVLRDVYDYNIAVDGDFGPATERALISQQRAFGIKADGIYGPQTRDSICWPIYDGGGTMGCWWYRD</sequence>
<dbReference type="Pfam" id="PF01471">
    <property type="entry name" value="PG_binding_1"/>
    <property type="match status" value="1"/>
</dbReference>
<dbReference type="Gene3D" id="1.10.101.10">
    <property type="entry name" value="PGBD-like superfamily/PGBD"/>
    <property type="match status" value="1"/>
</dbReference>
<accession>A0A5C4N529</accession>
<reference evidence="3 4" key="1">
    <citation type="submission" date="2019-05" db="EMBL/GenBank/DDBJ databases">
        <title>Mumia sp. nov., isolated from the intestinal contents of plateau pika (Ochotona curzoniae) in the Qinghai-Tibet plateau of China.</title>
        <authorList>
            <person name="Tian Z."/>
        </authorList>
    </citation>
    <scope>NUCLEOTIDE SEQUENCE [LARGE SCALE GENOMIC DNA]</scope>
    <source>
        <strain evidence="4">527</strain>
    </source>
</reference>
<evidence type="ECO:0000259" key="2">
    <source>
        <dbReference type="Pfam" id="PF01471"/>
    </source>
</evidence>
<feature type="region of interest" description="Disordered" evidence="1">
    <location>
        <begin position="1"/>
        <end position="26"/>
    </location>
</feature>